<reference evidence="3 4" key="1">
    <citation type="submission" date="2020-06" db="EMBL/GenBank/DDBJ databases">
        <authorList>
            <person name="Hwang Y.J."/>
        </authorList>
    </citation>
    <scope>NUCLEOTIDE SEQUENCE [LARGE SCALE GENOMIC DNA]</scope>
    <source>
        <strain evidence="3 4">KUDC8001</strain>
    </source>
</reference>
<accession>A0A7L7L7C4</accession>
<feature type="transmembrane region" description="Helical" evidence="1">
    <location>
        <begin position="21"/>
        <end position="40"/>
    </location>
</feature>
<dbReference type="KEGG" id="add:HUW48_11655"/>
<dbReference type="NCBIfam" id="TIGR04183">
    <property type="entry name" value="Por_Secre_tail"/>
    <property type="match status" value="1"/>
</dbReference>
<dbReference type="PANTHER" id="PTHR42754:SF1">
    <property type="entry name" value="LIPOPROTEIN"/>
    <property type="match status" value="1"/>
</dbReference>
<keyword evidence="1" id="KW-0472">Membrane</keyword>
<reference evidence="3 4" key="2">
    <citation type="submission" date="2020-08" db="EMBL/GenBank/DDBJ databases">
        <title>Adhaeribacter dokdonensis sp. nov., isolated from the rhizosphere of Elymus tsukushiensis, a plant native to the Dokdo Islands, Republic of Korea.</title>
        <authorList>
            <person name="Ghim S.Y."/>
        </authorList>
    </citation>
    <scope>NUCLEOTIDE SEQUENCE [LARGE SCALE GENOMIC DNA]</scope>
    <source>
        <strain evidence="3 4">KUDC8001</strain>
    </source>
</reference>
<sequence length="998" mass="108167">MKPRFYRYFLIQTHQVERYNWRCLCTILLLIGNLCTISFAQTKIWDKTLGGSGYDDLYSLQQTRDGGYIVGGYSSSNISGDKSQAAKGYTDYWIIKLRANGTREWDKTYGGNYSDDLALLQQTRDGGYILGGTSFSGKSSDKTEASAGHSAYWIVKLKADGSKEWDKTFGGNNENYLTVIQQTSDGGYVLGGYSSSGKSGNKTEGSKGGYDFWVVKTSANGTKEWDKTLGGNGYDNLYSLRQTQDGGYILGGTSASGISGDKTQINKGDCAENGCSTTDYWIVKLNAAGSKEWDKTLGGDDNDRLKSLQPTNDGGYIVGGHSISGKGGDKSEASKGGFDYWVIKLSATGTKEWDKAFGGNDSDYLYSLQQTRDAGFILGGNSKSGKNNDKTEANKGSTDFWVVKISANGIKEWDKAYGAAGENYLTAFQQTNEGDYLLGGTSSAGKSNDKSEASKGGFDFWLVKLKDDQPRIAEWNLRYGGNGNEGFTTIIKTSDGGYLAGGYSNSGNGGDKTQNSQGKNDYWIVKTDKNGKKIWDKRYGGSGDDYLNRIIPTQDGGYLLAGSSLSGSGGDKSQPSRGNRDYWIVKINNNGAKQWDKRYGGSGFDELKKVIQLASGEYLLVGNSNSPSNGDKSQDSRGENDFWLVKINNSGSKIWDKRFGGNLDEALGGIVSTSNDGYLLGGSSASGKNGDKSEESRGGNDFWLISLDKNGTKLWDKSYGGSGNDEAYSLGRTGNDYFISGQSNSPAGMDKTQNSQGGKDFWLIKVTSTGKKIWDKRFGGAKEEELRASTQTNDGGYILAGTSYSEKSGNKSQNSQGLGDYWIVKTNKDGQFEWDKRYGGSGGEELRAVIQANDGGLLLAGKSASGVSGDRTQSSQGGTDYWLVKVASELVEAPLAFAKKVNPIEESADLTSQVYLMAYPNPSKEKVKINFSLSKTQSVRLKVYDSQGKDVITLYQGEATANQTYEVNWQAGNQSTGMYFLQLQTATKNQQVKLLLTK</sequence>
<name>A0A7L7L7C4_9BACT</name>
<keyword evidence="4" id="KW-1185">Reference proteome</keyword>
<dbReference type="RefSeq" id="WP_182415837.1">
    <property type="nucleotide sequence ID" value="NZ_CP055153.1"/>
</dbReference>
<protein>
    <submittedName>
        <fullName evidence="3">T9SS type A sorting domain-containing protein</fullName>
    </submittedName>
</protein>
<dbReference type="InterPro" id="IPR026444">
    <property type="entry name" value="Secre_tail"/>
</dbReference>
<proteinExistence type="predicted"/>
<dbReference type="PRINTS" id="PR00313">
    <property type="entry name" value="CABNDNGRPT"/>
</dbReference>
<evidence type="ECO:0000259" key="2">
    <source>
        <dbReference type="Pfam" id="PF18962"/>
    </source>
</evidence>
<dbReference type="EMBL" id="CP055153">
    <property type="protein sequence ID" value="QMU28654.1"/>
    <property type="molecule type" value="Genomic_DNA"/>
</dbReference>
<evidence type="ECO:0000313" key="3">
    <source>
        <dbReference type="EMBL" id="QMU28654.1"/>
    </source>
</evidence>
<dbReference type="PANTHER" id="PTHR42754">
    <property type="entry name" value="ENDOGLUCANASE"/>
    <property type="match status" value="1"/>
</dbReference>
<dbReference type="AlphaFoldDB" id="A0A7L7L7C4"/>
<dbReference type="Proteomes" id="UP000514509">
    <property type="component" value="Chromosome"/>
</dbReference>
<keyword evidence="1" id="KW-0812">Transmembrane</keyword>
<organism evidence="3 4">
    <name type="scientific">Adhaeribacter radiodurans</name>
    <dbReference type="NCBI Taxonomy" id="2745197"/>
    <lineage>
        <taxon>Bacteria</taxon>
        <taxon>Pseudomonadati</taxon>
        <taxon>Bacteroidota</taxon>
        <taxon>Cytophagia</taxon>
        <taxon>Cytophagales</taxon>
        <taxon>Hymenobacteraceae</taxon>
        <taxon>Adhaeribacter</taxon>
    </lineage>
</organism>
<evidence type="ECO:0000313" key="4">
    <source>
        <dbReference type="Proteomes" id="UP000514509"/>
    </source>
</evidence>
<dbReference type="Gene3D" id="2.60.40.4070">
    <property type="match status" value="1"/>
</dbReference>
<keyword evidence="1" id="KW-1133">Transmembrane helix</keyword>
<gene>
    <name evidence="3" type="ORF">HUW48_11655</name>
</gene>
<dbReference type="Pfam" id="PF18962">
    <property type="entry name" value="Por_Secre_tail"/>
    <property type="match status" value="1"/>
</dbReference>
<evidence type="ECO:0000256" key="1">
    <source>
        <dbReference type="SAM" id="Phobius"/>
    </source>
</evidence>
<feature type="domain" description="Secretion system C-terminal sorting" evidence="2">
    <location>
        <begin position="919"/>
        <end position="994"/>
    </location>
</feature>